<dbReference type="RefSeq" id="XP_073764984.1">
    <property type="nucleotide sequence ID" value="XM_073908883.1"/>
</dbReference>
<name>A0AC58G5I0_DANRE</name>
<evidence type="ECO:0000313" key="1">
    <source>
        <dbReference type="Proteomes" id="UP000000437"/>
    </source>
</evidence>
<reference evidence="2" key="1">
    <citation type="submission" date="2025-08" db="UniProtKB">
        <authorList>
            <consortium name="RefSeq"/>
        </authorList>
    </citation>
    <scope>IDENTIFICATION</scope>
    <source>
        <strain evidence="2">Tuebingen</strain>
        <tissue evidence="2">Fibroblasts and whole tissue</tissue>
    </source>
</reference>
<dbReference type="Proteomes" id="UP000000437">
    <property type="component" value="Chromosome 1"/>
</dbReference>
<sequence length="243" mass="26828">MTEPAGKERSPQVFVVDAPAPAPVPAPVLVPFRPAVQRFSAVHVLLSVALLGVCIEAGLIWNLYSRSTSSDFQKMGYRKGGNDLWDSSAHESNEIIPDKTRKAENKPAAFLQSASPLSSSDDVLRWRLNGLPVFIRGLEHHNNSLICLQDGTYFIFSKLSYIVSHEPLKHSVMMSADRYSNKPLPLMQSFRFLSASASQSGRDSSFLAGVFQLEIGDQVFVKVSNISLVHDNPNENFFGAFMV</sequence>
<accession>A0AC58G5I0</accession>
<keyword evidence="1" id="KW-1185">Reference proteome</keyword>
<evidence type="ECO:0000313" key="2">
    <source>
        <dbReference type="RefSeq" id="XP_073764984.1"/>
    </source>
</evidence>
<proteinExistence type="predicted"/>
<protein>
    <submittedName>
        <fullName evidence="2">Tumor necrosis factor ligand superfamily member 14</fullName>
    </submittedName>
</protein>
<gene>
    <name evidence="2" type="primary">LOC108190761</name>
</gene>
<organism evidence="1 2">
    <name type="scientific">Danio rerio</name>
    <name type="common">Zebrafish</name>
    <name type="synonym">Brachydanio rerio</name>
    <dbReference type="NCBI Taxonomy" id="7955"/>
    <lineage>
        <taxon>Eukaryota</taxon>
        <taxon>Metazoa</taxon>
        <taxon>Chordata</taxon>
        <taxon>Craniata</taxon>
        <taxon>Vertebrata</taxon>
        <taxon>Euteleostomi</taxon>
        <taxon>Actinopterygii</taxon>
        <taxon>Neopterygii</taxon>
        <taxon>Teleostei</taxon>
        <taxon>Ostariophysi</taxon>
        <taxon>Cypriniformes</taxon>
        <taxon>Danionidae</taxon>
        <taxon>Danioninae</taxon>
        <taxon>Danio</taxon>
    </lineage>
</organism>